<keyword evidence="5" id="KW-0206">Cytoskeleton</keyword>
<organism evidence="8 9">
    <name type="scientific">Capsicum baccatum</name>
    <name type="common">Peruvian pepper</name>
    <dbReference type="NCBI Taxonomy" id="33114"/>
    <lineage>
        <taxon>Eukaryota</taxon>
        <taxon>Viridiplantae</taxon>
        <taxon>Streptophyta</taxon>
        <taxon>Embryophyta</taxon>
        <taxon>Tracheophyta</taxon>
        <taxon>Spermatophyta</taxon>
        <taxon>Magnoliopsida</taxon>
        <taxon>eudicotyledons</taxon>
        <taxon>Gunneridae</taxon>
        <taxon>Pentapetalae</taxon>
        <taxon>asterids</taxon>
        <taxon>lamiids</taxon>
        <taxon>Solanales</taxon>
        <taxon>Solanaceae</taxon>
        <taxon>Solanoideae</taxon>
        <taxon>Capsiceae</taxon>
        <taxon>Capsicum</taxon>
    </lineage>
</organism>
<feature type="region of interest" description="Disordered" evidence="6">
    <location>
        <begin position="1"/>
        <end position="27"/>
    </location>
</feature>
<keyword evidence="3" id="KW-0963">Cytoplasm</keyword>
<dbReference type="EMBL" id="MLFT02000808">
    <property type="protein sequence ID" value="PHT26421.1"/>
    <property type="molecule type" value="Genomic_DNA"/>
</dbReference>
<dbReference type="OrthoDB" id="1291193at2759"/>
<dbReference type="Pfam" id="PF06886">
    <property type="entry name" value="TPX2"/>
    <property type="match status" value="1"/>
</dbReference>
<sequence>MKLEEKVRPKEEETSQLQARKQEKKEAEIKQLRRNLNFKATLMPAFYREPGRRSEENKDGQSWEKAGARAAVRGRWRMDRKREILDVLRAKPVIFCVETRRNTPMPAFYREPGRRSEENKDGQSWEEAGARAAVRGRWRMDRKREILDVLRAKPVIFCVETRSNTPMPAFYREPGRRSEENKDGQSWEEAGARAAVRGRWRMDQKREILDVLRAKPVIFCVETRFVYKLFLLVYGRSNHSPVILLKGGDGFFNEILNGLLLSRHKCSYPPSPTELNHPIENNGSGLVLETNVDIRDPSDSGEDESPLLKQSTNLMYPELQEPEKIPAKQADSWQFGSISFGRFENEVLCWERRSSFTQNRYLEEVEKCIKPGSVTEKRAYFEELFRRRALLSQSSSDCQDGVDSQASNDGFKNTDYEGDFEHVNEIGHSSCFVENHDRAATLLENGKYQASENEGYAGRLEHVNEVGHSARFDENYDSSTNLSKNGKYQDDNTGYGGDSERVNEVSSGSKVDVRNQHKSTEEQPLARKVVASRASCTERVSHRLYQSVHRDKESVNSRKPVVKQNGSSFCFKTEERARKRKEARTNFLCLLDKVQMSYKT</sequence>
<dbReference type="PANTHER" id="PTHR47067">
    <property type="entry name" value="TPX2 (TARGETING PROTEIN FOR XKLP2) PROTEIN FAMILY-RELATED"/>
    <property type="match status" value="1"/>
</dbReference>
<feature type="compositionally biased region" description="Polar residues" evidence="6">
    <location>
        <begin position="477"/>
        <end position="486"/>
    </location>
</feature>
<dbReference type="GO" id="GO:0005874">
    <property type="term" value="C:microtubule"/>
    <property type="evidence" value="ECO:0007669"/>
    <property type="project" value="UniProtKB-KW"/>
</dbReference>
<evidence type="ECO:0000313" key="8">
    <source>
        <dbReference type="EMBL" id="PHT26421.1"/>
    </source>
</evidence>
<evidence type="ECO:0000256" key="4">
    <source>
        <dbReference type="ARBA" id="ARBA00022701"/>
    </source>
</evidence>
<evidence type="ECO:0000259" key="7">
    <source>
        <dbReference type="Pfam" id="PF06886"/>
    </source>
</evidence>
<reference evidence="8 9" key="1">
    <citation type="journal article" date="2017" name="Genome Biol.">
        <title>New reference genome sequences of hot pepper reveal the massive evolution of plant disease-resistance genes by retroduplication.</title>
        <authorList>
            <person name="Kim S."/>
            <person name="Park J."/>
            <person name="Yeom S.I."/>
            <person name="Kim Y.M."/>
            <person name="Seo E."/>
            <person name="Kim K.T."/>
            <person name="Kim M.S."/>
            <person name="Lee J.M."/>
            <person name="Cheong K."/>
            <person name="Shin H.S."/>
            <person name="Kim S.B."/>
            <person name="Han K."/>
            <person name="Lee J."/>
            <person name="Park M."/>
            <person name="Lee H.A."/>
            <person name="Lee H.Y."/>
            <person name="Lee Y."/>
            <person name="Oh S."/>
            <person name="Lee J.H."/>
            <person name="Choi E."/>
            <person name="Choi E."/>
            <person name="Lee S.E."/>
            <person name="Jeon J."/>
            <person name="Kim H."/>
            <person name="Choi G."/>
            <person name="Song H."/>
            <person name="Lee J."/>
            <person name="Lee S.C."/>
            <person name="Kwon J.K."/>
            <person name="Lee H.Y."/>
            <person name="Koo N."/>
            <person name="Hong Y."/>
            <person name="Kim R.W."/>
            <person name="Kang W.H."/>
            <person name="Huh J.H."/>
            <person name="Kang B.C."/>
            <person name="Yang T.J."/>
            <person name="Lee Y.H."/>
            <person name="Bennetzen J.L."/>
            <person name="Choi D."/>
        </authorList>
    </citation>
    <scope>NUCLEOTIDE SEQUENCE [LARGE SCALE GENOMIC DNA]</scope>
    <source>
        <strain evidence="9">cv. PBC81</strain>
    </source>
</reference>
<reference evidence="9" key="2">
    <citation type="journal article" date="2017" name="J. Anim. Genet.">
        <title>Multiple reference genome sequences of hot pepper reveal the massive evolution of plant disease resistance genes by retroduplication.</title>
        <authorList>
            <person name="Kim S."/>
            <person name="Park J."/>
            <person name="Yeom S.-I."/>
            <person name="Kim Y.-M."/>
            <person name="Seo E."/>
            <person name="Kim K.-T."/>
            <person name="Kim M.-S."/>
            <person name="Lee J.M."/>
            <person name="Cheong K."/>
            <person name="Shin H.-S."/>
            <person name="Kim S.-B."/>
            <person name="Han K."/>
            <person name="Lee J."/>
            <person name="Park M."/>
            <person name="Lee H.-A."/>
            <person name="Lee H.-Y."/>
            <person name="Lee Y."/>
            <person name="Oh S."/>
            <person name="Lee J.H."/>
            <person name="Choi E."/>
            <person name="Choi E."/>
            <person name="Lee S.E."/>
            <person name="Jeon J."/>
            <person name="Kim H."/>
            <person name="Choi G."/>
            <person name="Song H."/>
            <person name="Lee J."/>
            <person name="Lee S.-C."/>
            <person name="Kwon J.-K."/>
            <person name="Lee H.-Y."/>
            <person name="Koo N."/>
            <person name="Hong Y."/>
            <person name="Kim R.W."/>
            <person name="Kang W.-H."/>
            <person name="Huh J.H."/>
            <person name="Kang B.-C."/>
            <person name="Yang T.-J."/>
            <person name="Lee Y.-H."/>
            <person name="Bennetzen J.L."/>
            <person name="Choi D."/>
        </authorList>
    </citation>
    <scope>NUCLEOTIDE SEQUENCE [LARGE SCALE GENOMIC DNA]</scope>
    <source>
        <strain evidence="9">cv. PBC81</strain>
    </source>
</reference>
<gene>
    <name evidence="8" type="ORF">CQW23_33967</name>
</gene>
<dbReference type="AlphaFoldDB" id="A0A2G2V071"/>
<dbReference type="InterPro" id="IPR027329">
    <property type="entry name" value="TPX2_C"/>
</dbReference>
<feature type="compositionally biased region" description="Basic and acidic residues" evidence="6">
    <location>
        <begin position="1"/>
        <end position="13"/>
    </location>
</feature>
<evidence type="ECO:0000256" key="5">
    <source>
        <dbReference type="ARBA" id="ARBA00023212"/>
    </source>
</evidence>
<feature type="region of interest" description="Disordered" evidence="6">
    <location>
        <begin position="472"/>
        <end position="522"/>
    </location>
</feature>
<dbReference type="Proteomes" id="UP000224567">
    <property type="component" value="Unassembled WGS sequence"/>
</dbReference>
<evidence type="ECO:0000256" key="1">
    <source>
        <dbReference type="ARBA" id="ARBA00004245"/>
    </source>
</evidence>
<dbReference type="PANTHER" id="PTHR47067:SF6">
    <property type="entry name" value="PROTEIN WVD2-LIKE 7"/>
    <property type="match status" value="1"/>
</dbReference>
<comment type="caution">
    <text evidence="8">The sequence shown here is derived from an EMBL/GenBank/DDBJ whole genome shotgun (WGS) entry which is preliminary data.</text>
</comment>
<feature type="region of interest" description="Disordered" evidence="6">
    <location>
        <begin position="107"/>
        <end position="126"/>
    </location>
</feature>
<comment type="similarity">
    <text evidence="2">Belongs to the TPX2 family.</text>
</comment>
<keyword evidence="9" id="KW-1185">Reference proteome</keyword>
<dbReference type="InterPro" id="IPR044216">
    <property type="entry name" value="WDL7"/>
</dbReference>
<evidence type="ECO:0000256" key="3">
    <source>
        <dbReference type="ARBA" id="ARBA00022490"/>
    </source>
</evidence>
<feature type="compositionally biased region" description="Basic and acidic residues" evidence="6">
    <location>
        <begin position="111"/>
        <end position="123"/>
    </location>
</feature>
<comment type="subcellular location">
    <subcellularLocation>
        <location evidence="1">Cytoplasm</location>
        <location evidence="1">Cytoskeleton</location>
    </subcellularLocation>
</comment>
<proteinExistence type="inferred from homology"/>
<feature type="domain" description="TPX2 C-terminal" evidence="7">
    <location>
        <begin position="1"/>
        <end position="55"/>
    </location>
</feature>
<evidence type="ECO:0000313" key="9">
    <source>
        <dbReference type="Proteomes" id="UP000224567"/>
    </source>
</evidence>
<evidence type="ECO:0000256" key="2">
    <source>
        <dbReference type="ARBA" id="ARBA00005885"/>
    </source>
</evidence>
<name>A0A2G2V071_CAPBA</name>
<feature type="region of interest" description="Disordered" evidence="6">
    <location>
        <begin position="169"/>
        <end position="188"/>
    </location>
</feature>
<keyword evidence="4" id="KW-0493">Microtubule</keyword>
<feature type="compositionally biased region" description="Basic and acidic residues" evidence="6">
    <location>
        <begin position="173"/>
        <end position="185"/>
    </location>
</feature>
<evidence type="ECO:0000256" key="6">
    <source>
        <dbReference type="SAM" id="MobiDB-lite"/>
    </source>
</evidence>
<feature type="compositionally biased region" description="Basic and acidic residues" evidence="6">
    <location>
        <begin position="511"/>
        <end position="522"/>
    </location>
</feature>
<protein>
    <recommendedName>
        <fullName evidence="7">TPX2 C-terminal domain-containing protein</fullName>
    </recommendedName>
</protein>
<accession>A0A2G2V071</accession>